<keyword evidence="2" id="KW-1185">Reference proteome</keyword>
<reference evidence="1" key="1">
    <citation type="submission" date="2020-11" db="EMBL/GenBank/DDBJ databases">
        <title>Sequencing the genomes of 1000 actinobacteria strains.</title>
        <authorList>
            <person name="Klenk H.-P."/>
        </authorList>
    </citation>
    <scope>NUCLEOTIDE SEQUENCE</scope>
    <source>
        <strain evidence="1">DSM 45356</strain>
    </source>
</reference>
<dbReference type="EMBL" id="JADOUF010000001">
    <property type="protein sequence ID" value="MBG6134589.1"/>
    <property type="molecule type" value="Genomic_DNA"/>
</dbReference>
<evidence type="ECO:0000313" key="2">
    <source>
        <dbReference type="Proteomes" id="UP000622552"/>
    </source>
</evidence>
<protein>
    <submittedName>
        <fullName evidence="1">Uncharacterized protein</fullName>
    </submittedName>
</protein>
<dbReference type="RefSeq" id="WP_197001805.1">
    <property type="nucleotide sequence ID" value="NZ_BONS01000023.1"/>
</dbReference>
<evidence type="ECO:0000313" key="1">
    <source>
        <dbReference type="EMBL" id="MBG6134589.1"/>
    </source>
</evidence>
<dbReference type="Proteomes" id="UP000622552">
    <property type="component" value="Unassembled WGS sequence"/>
</dbReference>
<organism evidence="1 2">
    <name type="scientific">Longispora fulva</name>
    <dbReference type="NCBI Taxonomy" id="619741"/>
    <lineage>
        <taxon>Bacteria</taxon>
        <taxon>Bacillati</taxon>
        <taxon>Actinomycetota</taxon>
        <taxon>Actinomycetes</taxon>
        <taxon>Micromonosporales</taxon>
        <taxon>Micromonosporaceae</taxon>
        <taxon>Longispora</taxon>
    </lineage>
</organism>
<name>A0A8J7GA71_9ACTN</name>
<dbReference type="AlphaFoldDB" id="A0A8J7GA71"/>
<sequence>MTVNGTALDARPWLTANSLGRLIVEYDHDTCRAKLPGGLRVECDGAQPYWLELGHGYKLSRNCDDWAVEGGSWGWARLTVNRAPVASLLTDHGDRELDRHSTYMVVPLDHIGFPAAWELLRVIS</sequence>
<comment type="caution">
    <text evidence="1">The sequence shown here is derived from an EMBL/GenBank/DDBJ whole genome shotgun (WGS) entry which is preliminary data.</text>
</comment>
<proteinExistence type="predicted"/>
<accession>A0A8J7GA71</accession>
<gene>
    <name evidence="1" type="ORF">IW245_000783</name>
</gene>